<organism evidence="1">
    <name type="scientific">marine sediment metagenome</name>
    <dbReference type="NCBI Taxonomy" id="412755"/>
    <lineage>
        <taxon>unclassified sequences</taxon>
        <taxon>metagenomes</taxon>
        <taxon>ecological metagenomes</taxon>
    </lineage>
</organism>
<dbReference type="EMBL" id="LAZR01056901">
    <property type="protein sequence ID" value="KKK73183.1"/>
    <property type="molecule type" value="Genomic_DNA"/>
</dbReference>
<gene>
    <name evidence="1" type="ORF">LCGC14_2896380</name>
</gene>
<accession>A0A0F8XW38</accession>
<comment type="caution">
    <text evidence="1">The sequence shown here is derived from an EMBL/GenBank/DDBJ whole genome shotgun (WGS) entry which is preliminary data.</text>
</comment>
<name>A0A0F8XW38_9ZZZZ</name>
<reference evidence="1" key="1">
    <citation type="journal article" date="2015" name="Nature">
        <title>Complex archaea that bridge the gap between prokaryotes and eukaryotes.</title>
        <authorList>
            <person name="Spang A."/>
            <person name="Saw J.H."/>
            <person name="Jorgensen S.L."/>
            <person name="Zaremba-Niedzwiedzka K."/>
            <person name="Martijn J."/>
            <person name="Lind A.E."/>
            <person name="van Eijk R."/>
            <person name="Schleper C."/>
            <person name="Guy L."/>
            <person name="Ettema T.J."/>
        </authorList>
    </citation>
    <scope>NUCLEOTIDE SEQUENCE</scope>
</reference>
<dbReference type="InterPro" id="IPR043519">
    <property type="entry name" value="NT_sf"/>
</dbReference>
<evidence type="ECO:0008006" key="2">
    <source>
        <dbReference type="Google" id="ProtNLM"/>
    </source>
</evidence>
<sequence length="378" mass="41633">KQSENVRRGTNFELAEWNDIWRQLGNVAADSAITFAVTGLGGTVIGGVQEGRRQHLGAPTEGQAQTAEQIAESEPLVNPDYEVPQDRWVENVVIDEKGEEKPVQTVTTLDEVFEQAREAKPEIVVLAKKWADNTEAIRIDDRSKGFKTEESAQKKIARDYTDDDGTPHPEMLVDAIGQTVVYQTAADLEAAYTQIQNSDAIMREKNRLPGGIDGYRDILLNVISSEGHVAEIQLTTDQMLWAKNTGPGHVLYKLGSDIVDVGLENPSLRAEAEALFDEVNKTSKIFYDAASAAPDLESARAVLSDPEITDAFSSMLSRLERSEIASKLPSGLTLESMIPDITKVPPSKESQVSAIKPSYLYYTLIIMINTIREVGKDR</sequence>
<feature type="non-terminal residue" evidence="1">
    <location>
        <position position="1"/>
    </location>
</feature>
<dbReference type="Gene3D" id="3.30.460.10">
    <property type="entry name" value="Beta Polymerase, domain 2"/>
    <property type="match status" value="1"/>
</dbReference>
<evidence type="ECO:0000313" key="1">
    <source>
        <dbReference type="EMBL" id="KKK73183.1"/>
    </source>
</evidence>
<proteinExistence type="predicted"/>
<dbReference type="AlphaFoldDB" id="A0A0F8XW38"/>
<protein>
    <recommendedName>
        <fullName evidence="2">RelA/SpoT domain-containing protein</fullName>
    </recommendedName>
</protein>